<evidence type="ECO:0000256" key="2">
    <source>
        <dbReference type="ARBA" id="ARBA00022692"/>
    </source>
</evidence>
<dbReference type="FunFam" id="2.60.40.10:FF:001000">
    <property type="entry name" value="tyrosine-protein phosphatase Lar isoform X3"/>
    <property type="match status" value="1"/>
</dbReference>
<feature type="domain" description="Fibronectin type-III" evidence="13">
    <location>
        <begin position="121"/>
        <end position="215"/>
    </location>
</feature>
<feature type="domain" description="Tyrosine specific protein phosphatases" evidence="12">
    <location>
        <begin position="973"/>
        <end position="1044"/>
    </location>
</feature>
<dbReference type="GO" id="GO:0016020">
    <property type="term" value="C:membrane"/>
    <property type="evidence" value="ECO:0007669"/>
    <property type="project" value="UniProtKB-SubCell"/>
</dbReference>
<dbReference type="PROSITE" id="PS50853">
    <property type="entry name" value="FN3"/>
    <property type="match status" value="5"/>
</dbReference>
<feature type="domain" description="Fibronectin type-III" evidence="13">
    <location>
        <begin position="15"/>
        <end position="116"/>
    </location>
</feature>
<keyword evidence="6 10" id="KW-1133">Transmembrane helix</keyword>
<feature type="region of interest" description="Disordered" evidence="9">
    <location>
        <begin position="670"/>
        <end position="691"/>
    </location>
</feature>
<dbReference type="Gene3D" id="3.90.190.10">
    <property type="entry name" value="Protein tyrosine phosphatase superfamily"/>
    <property type="match status" value="2"/>
</dbReference>
<evidence type="ECO:0000256" key="1">
    <source>
        <dbReference type="ARBA" id="ARBA00004479"/>
    </source>
</evidence>
<feature type="domain" description="Tyrosine-protein phosphatase" evidence="11">
    <location>
        <begin position="1085"/>
        <end position="1332"/>
    </location>
</feature>
<dbReference type="Pfam" id="PF23144">
    <property type="entry name" value="Fn3_PTPRU"/>
    <property type="match status" value="1"/>
</dbReference>
<dbReference type="Pfam" id="PF00041">
    <property type="entry name" value="fn3"/>
    <property type="match status" value="5"/>
</dbReference>
<dbReference type="SMART" id="SM00060">
    <property type="entry name" value="FN3"/>
    <property type="match status" value="5"/>
</dbReference>
<feature type="compositionally biased region" description="Basic and acidic residues" evidence="9">
    <location>
        <begin position="670"/>
        <end position="679"/>
    </location>
</feature>
<dbReference type="InterPro" id="IPR057598">
    <property type="entry name" value="Fn3_PTPRU"/>
</dbReference>
<dbReference type="InterPro" id="IPR000387">
    <property type="entry name" value="Tyr_Pase_dom"/>
</dbReference>
<comment type="subcellular location">
    <subcellularLocation>
        <location evidence="1">Membrane</location>
        <topology evidence="1">Single-pass type I membrane protein</topology>
    </subcellularLocation>
</comment>
<feature type="transmembrane region" description="Helical" evidence="10">
    <location>
        <begin position="703"/>
        <end position="726"/>
    </location>
</feature>
<dbReference type="GO" id="GO:0004725">
    <property type="term" value="F:protein tyrosine phosphatase activity"/>
    <property type="evidence" value="ECO:0007669"/>
    <property type="project" value="InterPro"/>
</dbReference>
<dbReference type="PROSITE" id="PS50056">
    <property type="entry name" value="TYR_PHOSPHATASE_2"/>
    <property type="match status" value="2"/>
</dbReference>
<evidence type="ECO:0000256" key="8">
    <source>
        <dbReference type="ARBA" id="ARBA00023180"/>
    </source>
</evidence>
<dbReference type="FunFam" id="2.60.40.10:FF:001219">
    <property type="entry name" value="tyrosine-protein phosphatase Lar isoform X1"/>
    <property type="match status" value="1"/>
</dbReference>
<dbReference type="SUPFAM" id="SSF52799">
    <property type="entry name" value="(Phosphotyrosine protein) phosphatases II"/>
    <property type="match status" value="2"/>
</dbReference>
<evidence type="ECO:0000259" key="13">
    <source>
        <dbReference type="PROSITE" id="PS50853"/>
    </source>
</evidence>
<dbReference type="PROSITE" id="PS00383">
    <property type="entry name" value="TYR_PHOSPHATASE_1"/>
    <property type="match status" value="2"/>
</dbReference>
<proteinExistence type="predicted"/>
<dbReference type="InterPro" id="IPR016130">
    <property type="entry name" value="Tyr_Pase_AS"/>
</dbReference>
<dbReference type="InterPro" id="IPR036116">
    <property type="entry name" value="FN3_sf"/>
</dbReference>
<feature type="domain" description="Fibronectin type-III" evidence="13">
    <location>
        <begin position="315"/>
        <end position="408"/>
    </location>
</feature>
<keyword evidence="2 10" id="KW-0812">Transmembrane</keyword>
<dbReference type="PANTHER" id="PTHR46957:SF6">
    <property type="entry name" value="PROTEIN-TYROSINE-PHOSPHATASE"/>
    <property type="match status" value="1"/>
</dbReference>
<dbReference type="FunFam" id="2.60.40.10:FF:001191">
    <property type="entry name" value="Uncharacterized protein, isoform B"/>
    <property type="match status" value="1"/>
</dbReference>
<keyword evidence="4" id="KW-0378">Hydrolase</keyword>
<name>A0A7R9IZ59_TIMCA</name>
<evidence type="ECO:0000256" key="4">
    <source>
        <dbReference type="ARBA" id="ARBA00022801"/>
    </source>
</evidence>
<evidence type="ECO:0000256" key="7">
    <source>
        <dbReference type="ARBA" id="ARBA00023136"/>
    </source>
</evidence>
<dbReference type="InterPro" id="IPR013783">
    <property type="entry name" value="Ig-like_fold"/>
</dbReference>
<reference evidence="14" key="1">
    <citation type="submission" date="2020-11" db="EMBL/GenBank/DDBJ databases">
        <authorList>
            <person name="Tran Van P."/>
        </authorList>
    </citation>
    <scope>NUCLEOTIDE SEQUENCE</scope>
</reference>
<dbReference type="PANTHER" id="PTHR46957">
    <property type="entry name" value="CYTOKINE RECEPTOR"/>
    <property type="match status" value="1"/>
</dbReference>
<dbReference type="PRINTS" id="PR00700">
    <property type="entry name" value="PRTYPHPHTASE"/>
</dbReference>
<dbReference type="SMART" id="SM00404">
    <property type="entry name" value="PTPc_motif"/>
    <property type="match status" value="2"/>
</dbReference>
<feature type="domain" description="Tyrosine specific protein phosphatases" evidence="12">
    <location>
        <begin position="1262"/>
        <end position="1335"/>
    </location>
</feature>
<feature type="domain" description="Fibronectin type-III" evidence="13">
    <location>
        <begin position="410"/>
        <end position="516"/>
    </location>
</feature>
<dbReference type="InterPro" id="IPR029021">
    <property type="entry name" value="Prot-tyrosine_phosphatase-like"/>
</dbReference>
<dbReference type="FunFam" id="2.60.40.10:FF:001015">
    <property type="entry name" value="tyrosine-protein phosphatase Lar isoform X4"/>
    <property type="match status" value="1"/>
</dbReference>
<evidence type="ECO:0000259" key="12">
    <source>
        <dbReference type="PROSITE" id="PS50056"/>
    </source>
</evidence>
<accession>A0A7R9IZ59</accession>
<dbReference type="CDD" id="cd00063">
    <property type="entry name" value="FN3"/>
    <property type="match status" value="5"/>
</dbReference>
<keyword evidence="8" id="KW-0325">Glycoprotein</keyword>
<keyword evidence="5" id="KW-0904">Protein phosphatase</keyword>
<protein>
    <submittedName>
        <fullName evidence="14">(California timema) hypothetical protein</fullName>
    </submittedName>
</protein>
<dbReference type="FunFam" id="2.60.40.10:FF:001130">
    <property type="entry name" value="tyrosine-protein phosphatase Lar isoform X3"/>
    <property type="match status" value="1"/>
</dbReference>
<dbReference type="FunFam" id="3.90.190.10:FF:000002">
    <property type="entry name" value="receptor-type tyrosine-protein phosphatase delta isoform X2"/>
    <property type="match status" value="1"/>
</dbReference>
<dbReference type="EMBL" id="OE179740">
    <property type="protein sequence ID" value="CAD7569617.1"/>
    <property type="molecule type" value="Genomic_DNA"/>
</dbReference>
<feature type="region of interest" description="Disordered" evidence="9">
    <location>
        <begin position="99"/>
        <end position="118"/>
    </location>
</feature>
<dbReference type="PROSITE" id="PS50055">
    <property type="entry name" value="TYR_PHOSPHATASE_PTP"/>
    <property type="match status" value="2"/>
</dbReference>
<keyword evidence="7 10" id="KW-0472">Membrane</keyword>
<feature type="domain" description="Tyrosine-protein phosphatase" evidence="11">
    <location>
        <begin position="798"/>
        <end position="1053"/>
    </location>
</feature>
<gene>
    <name evidence="14" type="ORF">TCMB3V08_LOCUS2347</name>
</gene>
<evidence type="ECO:0000256" key="6">
    <source>
        <dbReference type="ARBA" id="ARBA00022989"/>
    </source>
</evidence>
<keyword evidence="3" id="KW-0732">Signal</keyword>
<dbReference type="InterPro" id="IPR050713">
    <property type="entry name" value="RTP_Phos/Ushers"/>
</dbReference>
<evidence type="ECO:0000256" key="5">
    <source>
        <dbReference type="ARBA" id="ARBA00022912"/>
    </source>
</evidence>
<dbReference type="GO" id="GO:0048666">
    <property type="term" value="P:neuron development"/>
    <property type="evidence" value="ECO:0007669"/>
    <property type="project" value="UniProtKB-ARBA"/>
</dbReference>
<dbReference type="FunFam" id="3.90.190.10:FF:000001">
    <property type="entry name" value="Receptor-type tyrosine-protein phosphatase F isoform A"/>
    <property type="match status" value="1"/>
</dbReference>
<dbReference type="SMART" id="SM00194">
    <property type="entry name" value="PTPc"/>
    <property type="match status" value="2"/>
</dbReference>
<organism evidence="14">
    <name type="scientific">Timema californicum</name>
    <name type="common">California timema</name>
    <name type="synonym">Walking stick</name>
    <dbReference type="NCBI Taxonomy" id="61474"/>
    <lineage>
        <taxon>Eukaryota</taxon>
        <taxon>Metazoa</taxon>
        <taxon>Ecdysozoa</taxon>
        <taxon>Arthropoda</taxon>
        <taxon>Hexapoda</taxon>
        <taxon>Insecta</taxon>
        <taxon>Pterygota</taxon>
        <taxon>Neoptera</taxon>
        <taxon>Polyneoptera</taxon>
        <taxon>Phasmatodea</taxon>
        <taxon>Timematodea</taxon>
        <taxon>Timematoidea</taxon>
        <taxon>Timematidae</taxon>
        <taxon>Timema</taxon>
    </lineage>
</organism>
<feature type="domain" description="Fibronectin type-III" evidence="13">
    <location>
        <begin position="218"/>
        <end position="311"/>
    </location>
</feature>
<dbReference type="InterPro" id="IPR003961">
    <property type="entry name" value="FN3_dom"/>
</dbReference>
<dbReference type="InterPro" id="IPR003595">
    <property type="entry name" value="Tyr_Pase_cat"/>
</dbReference>
<dbReference type="Gene3D" id="2.60.40.10">
    <property type="entry name" value="Immunoglobulins"/>
    <property type="match status" value="5"/>
</dbReference>
<evidence type="ECO:0000256" key="9">
    <source>
        <dbReference type="SAM" id="MobiDB-lite"/>
    </source>
</evidence>
<evidence type="ECO:0000259" key="11">
    <source>
        <dbReference type="PROSITE" id="PS50055"/>
    </source>
</evidence>
<evidence type="ECO:0000256" key="10">
    <source>
        <dbReference type="SAM" id="Phobius"/>
    </source>
</evidence>
<dbReference type="SUPFAM" id="SSF49265">
    <property type="entry name" value="Fibronectin type III"/>
    <property type="match status" value="4"/>
</dbReference>
<dbReference type="InterPro" id="IPR000242">
    <property type="entry name" value="PTP_cat"/>
</dbReference>
<evidence type="ECO:0000256" key="3">
    <source>
        <dbReference type="ARBA" id="ARBA00022729"/>
    </source>
</evidence>
<dbReference type="Pfam" id="PF00102">
    <property type="entry name" value="Y_phosphatase"/>
    <property type="match status" value="2"/>
</dbReference>
<sequence length="1405" mass="159176">MEHSQSKDWNEVPGDPQDVQVTIVNSTSIHVQWKPPQEKDRNGIIRGYHIHVQETKEEGKGFLNEPMRYDVLDGKAQELVVSGLQPDTRYSVQVAALTRKGDGDRSPPVSIKTPGGVPNRPNVNLKILEREPTVTIELEWTRPSQTYGELLGYRLRYGVKDQPLKEEMLKGTSVSHHRINDLERGVEYEFRVAGENHIGFGQETIKYLATPEGPPSGPPTNISYHFQTPDVVSVTWTAPLREHRNGQITRYDVQFHKKADRTTIIDRNTTATKAVFTNLEDHTDYVFHVRAHTSQGAGPFSEHLTVSTERDIVRAPMSVQAVATSDQSVEVWWETVPSRGKVIGYQIFYTMTAVEDLDAWQQKTVGLTESADLVNLEKFAQYAIAVAARTKSGLGRLSEKVTVKVKPEDVPLNLRAHDVSTHSMTLSWSPPIRLNPINYKISFDAVKEFVDSQGITQTQTVPRITILLEPDTRSHTINELSPFTTYSVNVSAIPSDHQYRPPTKIIVTTQMAAPQPMVKPDFYGVSNGIEIQVILPQASEEYGPISHYFLIVVPEDKNTLHMNPDQFLTEDLIANKGTKQERENAPYIAAKFPQRNIPYTFHLGNGETYEGFVNRKLEPQKKYRIFVRAVVDTPQKEEALVITTNDSLSSDVPHLYTSSPFSEFLALDMREVPPGDPPRRPNPNVPADNADVSVNRNTEEAGMVWVVGPIIAAVGLSLILLLVFYIKKRRQPCKAPDQAAVTRPLMAADIGTSHAPTDPVEMRRLNFQTPGMISHPPIPISELANHIERLKANDNLKFSQEYESIEPGQQFTWDHSNMEINKSKNRYANVIAYDHSRVILQPIDGILGSDYINANYCDGYRKHNAYVATQGPLQDTIADFWRMCWELRTATIVMMTKLEERTRIKCDQYWPSRGTDTYGMMTVTITDVQELATYCIRTFQLHKSNHPERREIKQFQFTAWPDHGVPDHPAPFLQFLRRVRNMNPSDAGPMIVHCSAGVGRTGCFIVIDSMLERMKHEKMIDIYGHVTCLRAQRNYMVQTEDQYIFIHDALLEAVICGNTEVAARNLHTHIQKLMQPEVGENITGMELEFKKLSNIKADSTRFISANLPCNKHKNRLVHILPFESTRVCLAPVRGVEGSDYINASFIDGYRYRTAYIATQGPLPDTTEDLWRMLWEHNSTIVVMLTKLKEMGREKCHQYWPSDRSVRYQCFVVDPIAEYNMPQYILREFKVTDARDGSSRTVRQFQFIDWPEQGVPKSGDGFIDFIGQVHKTKEQFGQDGPITVHCSAGVGRTGVFITLSIVLERMQYEGVVDVFQTVRILRTQRPAMVQTEEVVLRVSHSSLMSSDIMKPRINISSAIVQHWNILVRSTTMRTDSSVRTSTSLFGAEMCGAGVVHLVVQFHASNI</sequence>
<dbReference type="CDD" id="cd14553">
    <property type="entry name" value="R-PTPc-LAR-1"/>
    <property type="match status" value="1"/>
</dbReference>
<evidence type="ECO:0000313" key="14">
    <source>
        <dbReference type="EMBL" id="CAD7569617.1"/>
    </source>
</evidence>